<dbReference type="OrthoDB" id="419058at2"/>
<name>A0A4R2J9I3_9PSEU</name>
<dbReference type="SMART" id="SM00382">
    <property type="entry name" value="AAA"/>
    <property type="match status" value="1"/>
</dbReference>
<feature type="transmembrane region" description="Helical" evidence="1">
    <location>
        <begin position="523"/>
        <end position="541"/>
    </location>
</feature>
<gene>
    <name evidence="3" type="ORF">EV192_107406</name>
</gene>
<dbReference type="InterPro" id="IPR027417">
    <property type="entry name" value="P-loop_NTPase"/>
</dbReference>
<feature type="transmembrane region" description="Helical" evidence="1">
    <location>
        <begin position="547"/>
        <end position="567"/>
    </location>
</feature>
<keyword evidence="1" id="KW-0812">Transmembrane</keyword>
<dbReference type="InterPro" id="IPR003593">
    <property type="entry name" value="AAA+_ATPase"/>
</dbReference>
<organism evidence="3 4">
    <name type="scientific">Actinocrispum wychmicini</name>
    <dbReference type="NCBI Taxonomy" id="1213861"/>
    <lineage>
        <taxon>Bacteria</taxon>
        <taxon>Bacillati</taxon>
        <taxon>Actinomycetota</taxon>
        <taxon>Actinomycetes</taxon>
        <taxon>Pseudonocardiales</taxon>
        <taxon>Pseudonocardiaceae</taxon>
        <taxon>Actinocrispum</taxon>
    </lineage>
</organism>
<proteinExistence type="predicted"/>
<dbReference type="EMBL" id="SLWS01000007">
    <property type="protein sequence ID" value="TCO55981.1"/>
    <property type="molecule type" value="Genomic_DNA"/>
</dbReference>
<keyword evidence="1" id="KW-0472">Membrane</keyword>
<dbReference type="Gene3D" id="3.40.50.300">
    <property type="entry name" value="P-loop containing nucleotide triphosphate hydrolases"/>
    <property type="match status" value="1"/>
</dbReference>
<dbReference type="SUPFAM" id="SSF52540">
    <property type="entry name" value="P-loop containing nucleoside triphosphate hydrolases"/>
    <property type="match status" value="1"/>
</dbReference>
<sequence>MKVVGDVHNQFTGNATYVIQARDIIGDVVFQTVTESPQGRAATDLAKVVRAQWRDEAVTRGLAGAGALAVRWVADWSVADHQENVRVTAAGGLGDLANAFRTMPDQRLVIIGAPGSGKTSLAILLTLELLRDRTAGQPVPVVLLASSWDPGREHFDAWLGRRITEEYLEQGDDLTRDRIRELVRDREVIPVLDGIDEMPELLLEEALAALNRALGDGSPVILTCRAAEYANAVADKSVLGAAAVIRAQPVAAEPAAGYLRRTSQPRLLARWEPVLSELVGNPAGPVAKTFESPLMLWLARTVYTTSANDPVELLDAQRFPDVSTIERRLLDALVPAVFRTGPRSPHQPRPARDWGPRRAQRWLAFLAAHLMRSRSREIEWWNLSQFTLLDLAVLAGIGFGLTPAITLLAGWYPTPDAVQSFELAIGADVAFKTGAMAQAVILVLRLRTSDLPRRPRLSGRLPGMVVLLAIVVTVGSFLSPGQSIVVIGDGVAAILVVGLTVPVQSAQALGPRALLRGEQATTALTVLLISPLIGGLTAWLMPTDGWAAASGIALIGGLGVAVVAVTVSPWGRWVLTKAALAVMRRFPLSALTFLEDAHRVGVLRQVGGVYQFRHSLLRERLASVWNDKDFAPAVGRYEPDELRLDGSGTMLGGWKFALLMVGGSVVVIAKLGAWADLQMWLSVGATWGGVALISWVPVRLVSRKAKLRLTSEVIEAGFGRRTVTFRWTDVEEVAVRKFEPSSGRSGGFMLHLRPAPSVELDTWVRVNSTGWVAVYSLGAKGVVPAQLDAALTRFAGDRWKRFE</sequence>
<feature type="transmembrane region" description="Helical" evidence="1">
    <location>
        <begin position="386"/>
        <end position="411"/>
    </location>
</feature>
<evidence type="ECO:0000256" key="1">
    <source>
        <dbReference type="SAM" id="Phobius"/>
    </source>
</evidence>
<reference evidence="3 4" key="1">
    <citation type="submission" date="2019-03" db="EMBL/GenBank/DDBJ databases">
        <title>Genomic Encyclopedia of Type Strains, Phase IV (KMG-IV): sequencing the most valuable type-strain genomes for metagenomic binning, comparative biology and taxonomic classification.</title>
        <authorList>
            <person name="Goeker M."/>
        </authorList>
    </citation>
    <scope>NUCLEOTIDE SEQUENCE [LARGE SCALE GENOMIC DNA]</scope>
    <source>
        <strain evidence="3 4">DSM 45934</strain>
    </source>
</reference>
<dbReference type="AlphaFoldDB" id="A0A4R2J9I3"/>
<evidence type="ECO:0000313" key="4">
    <source>
        <dbReference type="Proteomes" id="UP000295680"/>
    </source>
</evidence>
<dbReference type="Proteomes" id="UP000295680">
    <property type="component" value="Unassembled WGS sequence"/>
</dbReference>
<comment type="caution">
    <text evidence="3">The sequence shown here is derived from an EMBL/GenBank/DDBJ whole genome shotgun (WGS) entry which is preliminary data.</text>
</comment>
<feature type="transmembrane region" description="Helical" evidence="1">
    <location>
        <begin position="423"/>
        <end position="445"/>
    </location>
</feature>
<keyword evidence="1" id="KW-1133">Transmembrane helix</keyword>
<keyword evidence="4" id="KW-1185">Reference proteome</keyword>
<dbReference type="PROSITE" id="PS50837">
    <property type="entry name" value="NACHT"/>
    <property type="match status" value="1"/>
</dbReference>
<feature type="transmembrane region" description="Helical" evidence="1">
    <location>
        <begin position="484"/>
        <end position="503"/>
    </location>
</feature>
<evidence type="ECO:0000259" key="2">
    <source>
        <dbReference type="PROSITE" id="PS50837"/>
    </source>
</evidence>
<feature type="transmembrane region" description="Helical" evidence="1">
    <location>
        <begin position="679"/>
        <end position="698"/>
    </location>
</feature>
<feature type="domain" description="NACHT" evidence="2">
    <location>
        <begin position="106"/>
        <end position="225"/>
    </location>
</feature>
<feature type="transmembrane region" description="Helical" evidence="1">
    <location>
        <begin position="457"/>
        <end position="478"/>
    </location>
</feature>
<feature type="transmembrane region" description="Helical" evidence="1">
    <location>
        <begin position="653"/>
        <end position="673"/>
    </location>
</feature>
<protein>
    <submittedName>
        <fullName evidence="3">NACHT domain-containing protein</fullName>
    </submittedName>
</protein>
<accession>A0A4R2J9I3</accession>
<evidence type="ECO:0000313" key="3">
    <source>
        <dbReference type="EMBL" id="TCO55981.1"/>
    </source>
</evidence>
<dbReference type="InterPro" id="IPR007111">
    <property type="entry name" value="NACHT_NTPase"/>
</dbReference>